<gene>
    <name evidence="1" type="ORF">MRATA1EN22A_LOCUS27222</name>
</gene>
<name>A0AC60A6C2_RANTA</name>
<reference evidence="1" key="2">
    <citation type="submission" date="2025-03" db="EMBL/GenBank/DDBJ databases">
        <authorList>
            <consortium name="ELIXIR-Norway"/>
            <consortium name="Elixir Norway"/>
        </authorList>
    </citation>
    <scope>NUCLEOTIDE SEQUENCE</scope>
</reference>
<proteinExistence type="predicted"/>
<organism evidence="1 2">
    <name type="scientific">Rangifer tarandus platyrhynchus</name>
    <name type="common">Svalbard reindeer</name>
    <dbReference type="NCBI Taxonomy" id="3082113"/>
    <lineage>
        <taxon>Eukaryota</taxon>
        <taxon>Metazoa</taxon>
        <taxon>Chordata</taxon>
        <taxon>Craniata</taxon>
        <taxon>Vertebrata</taxon>
        <taxon>Euteleostomi</taxon>
        <taxon>Mammalia</taxon>
        <taxon>Eutheria</taxon>
        <taxon>Laurasiatheria</taxon>
        <taxon>Artiodactyla</taxon>
        <taxon>Ruminantia</taxon>
        <taxon>Pecora</taxon>
        <taxon>Cervidae</taxon>
        <taxon>Odocoileinae</taxon>
        <taxon>Rangifer</taxon>
    </lineage>
</organism>
<sequence length="97" mass="10359">MKGPRRGRLAPGEAPSAQPGRSAGARAPRAQTLSPGRGPPRGPPGCQGRGERRDPGFIFFSLVGGFVWACADIHFSEGTSVGRRRAAKEKLSYRKGW</sequence>
<dbReference type="EMBL" id="OX596092">
    <property type="protein sequence ID" value="CAN0561650.1"/>
    <property type="molecule type" value="Genomic_DNA"/>
</dbReference>
<evidence type="ECO:0000313" key="1">
    <source>
        <dbReference type="EMBL" id="CAN0561650.1"/>
    </source>
</evidence>
<dbReference type="Proteomes" id="UP001162501">
    <property type="component" value="Chromosome 8"/>
</dbReference>
<protein>
    <submittedName>
        <fullName evidence="1">Uncharacterized protein</fullName>
    </submittedName>
</protein>
<reference evidence="1" key="1">
    <citation type="submission" date="2023-05" db="EMBL/GenBank/DDBJ databases">
        <authorList>
            <consortium name="ELIXIR-Norway"/>
        </authorList>
    </citation>
    <scope>NUCLEOTIDE SEQUENCE</scope>
</reference>
<accession>A0AC60A6C2</accession>
<evidence type="ECO:0000313" key="2">
    <source>
        <dbReference type="Proteomes" id="UP001162501"/>
    </source>
</evidence>